<dbReference type="GO" id="GO:0005524">
    <property type="term" value="F:ATP binding"/>
    <property type="evidence" value="ECO:0007669"/>
    <property type="project" value="InterPro"/>
</dbReference>
<dbReference type="Pfam" id="PF04851">
    <property type="entry name" value="ResIII"/>
    <property type="match status" value="1"/>
</dbReference>
<proteinExistence type="predicted"/>
<dbReference type="InterPro" id="IPR006935">
    <property type="entry name" value="Helicase/UvrB_N"/>
</dbReference>
<comment type="caution">
    <text evidence="2">The sequence shown here is derived from an EMBL/GenBank/DDBJ whole genome shotgun (WGS) entry which is preliminary data.</text>
</comment>
<feature type="domain" description="Helicase C-terminal" evidence="1">
    <location>
        <begin position="115"/>
        <end position="288"/>
    </location>
</feature>
<dbReference type="InterPro" id="IPR001650">
    <property type="entry name" value="Helicase_C-like"/>
</dbReference>
<dbReference type="Proteomes" id="UP000014023">
    <property type="component" value="Unassembled WGS sequence"/>
</dbReference>
<evidence type="ECO:0000259" key="1">
    <source>
        <dbReference type="PROSITE" id="PS51194"/>
    </source>
</evidence>
<dbReference type="PANTHER" id="PTHR47396">
    <property type="entry name" value="TYPE I RESTRICTION ENZYME ECOKI R PROTEIN"/>
    <property type="match status" value="1"/>
</dbReference>
<dbReference type="Gene3D" id="3.40.50.300">
    <property type="entry name" value="P-loop containing nucleotide triphosphate hydrolases"/>
    <property type="match status" value="2"/>
</dbReference>
<dbReference type="EMBL" id="AHFL01000015">
    <property type="protein sequence ID" value="EOO66387.1"/>
    <property type="molecule type" value="Genomic_DNA"/>
</dbReference>
<evidence type="ECO:0000313" key="3">
    <source>
        <dbReference type="Proteomes" id="UP000014023"/>
    </source>
</evidence>
<dbReference type="Pfam" id="PF00271">
    <property type="entry name" value="Helicase_C"/>
    <property type="match status" value="1"/>
</dbReference>
<dbReference type="GO" id="GO:0003677">
    <property type="term" value="F:DNA binding"/>
    <property type="evidence" value="ECO:0007669"/>
    <property type="project" value="InterPro"/>
</dbReference>
<organism evidence="2 3">
    <name type="scientific">Bacillus cereus VD196</name>
    <dbReference type="NCBI Taxonomy" id="1053243"/>
    <lineage>
        <taxon>Bacteria</taxon>
        <taxon>Bacillati</taxon>
        <taxon>Bacillota</taxon>
        <taxon>Bacilli</taxon>
        <taxon>Bacillales</taxon>
        <taxon>Bacillaceae</taxon>
        <taxon>Bacillus</taxon>
        <taxon>Bacillus cereus group</taxon>
    </lineage>
</organism>
<dbReference type="GO" id="GO:0005829">
    <property type="term" value="C:cytosol"/>
    <property type="evidence" value="ECO:0007669"/>
    <property type="project" value="TreeGrafter"/>
</dbReference>
<dbReference type="AlphaFoldDB" id="A0A9W5V8J4"/>
<protein>
    <recommendedName>
        <fullName evidence="1">Helicase C-terminal domain-containing protein</fullName>
    </recommendedName>
</protein>
<dbReference type="InterPro" id="IPR050742">
    <property type="entry name" value="Helicase_Restrict-Modif_Enz"/>
</dbReference>
<dbReference type="GO" id="GO:0016787">
    <property type="term" value="F:hydrolase activity"/>
    <property type="evidence" value="ECO:0007669"/>
    <property type="project" value="InterPro"/>
</dbReference>
<dbReference type="SMART" id="SM00490">
    <property type="entry name" value="HELICc"/>
    <property type="match status" value="1"/>
</dbReference>
<dbReference type="PANTHER" id="PTHR47396:SF1">
    <property type="entry name" value="ATP-DEPENDENT HELICASE IRC3-RELATED"/>
    <property type="match status" value="1"/>
</dbReference>
<reference evidence="2 3" key="1">
    <citation type="submission" date="2012-12" db="EMBL/GenBank/DDBJ databases">
        <title>The Genome Sequence of Bacillus cereus VD196.</title>
        <authorList>
            <consortium name="The Broad Institute Genome Sequencing Platform"/>
            <consortium name="The Broad Institute Genome Sequencing Center for Infectious Disease"/>
            <person name="Feldgarden M."/>
            <person name="Van der Auwera G.A."/>
            <person name="Mahillon J."/>
            <person name="Duprez V."/>
            <person name="Timmery S."/>
            <person name="Mattelet C."/>
            <person name="Dierick K."/>
            <person name="Sun M."/>
            <person name="Yu Z."/>
            <person name="Zhu L."/>
            <person name="Hu X."/>
            <person name="Shank E.B."/>
            <person name="Swiecicka I."/>
            <person name="Hansen B.M."/>
            <person name="Andrup L."/>
            <person name="Walker B."/>
            <person name="Young S.K."/>
            <person name="Zeng Q."/>
            <person name="Gargeya S."/>
            <person name="Fitzgerald M."/>
            <person name="Haas B."/>
            <person name="Abouelleil A."/>
            <person name="Alvarado L."/>
            <person name="Arachchi H.M."/>
            <person name="Berlin A.M."/>
            <person name="Chapman S.B."/>
            <person name="Dewar J."/>
            <person name="Goldberg J."/>
            <person name="Griggs A."/>
            <person name="Gujja S."/>
            <person name="Hansen M."/>
            <person name="Howarth C."/>
            <person name="Imamovic A."/>
            <person name="Larimer J."/>
            <person name="McCowan C."/>
            <person name="Murphy C."/>
            <person name="Neiman D."/>
            <person name="Pearson M."/>
            <person name="Priest M."/>
            <person name="Roberts A."/>
            <person name="Saif S."/>
            <person name="Shea T."/>
            <person name="Sisk P."/>
            <person name="Sykes S."/>
            <person name="Wortman J."/>
            <person name="Nusbaum C."/>
            <person name="Birren B."/>
        </authorList>
    </citation>
    <scope>NUCLEOTIDE SEQUENCE [LARGE SCALE GENOMIC DNA]</scope>
    <source>
        <strain evidence="2 3">VD196</strain>
    </source>
</reference>
<dbReference type="InterPro" id="IPR027417">
    <property type="entry name" value="P-loop_NTPase"/>
</dbReference>
<evidence type="ECO:0000313" key="2">
    <source>
        <dbReference type="EMBL" id="EOO66387.1"/>
    </source>
</evidence>
<dbReference type="SUPFAM" id="SSF52540">
    <property type="entry name" value="P-loop containing nucleoside triphosphate hydrolases"/>
    <property type="match status" value="1"/>
</dbReference>
<dbReference type="PROSITE" id="PS51194">
    <property type="entry name" value="HELICASE_CTER"/>
    <property type="match status" value="1"/>
</dbReference>
<gene>
    <name evidence="2" type="ORF">IKE_03104</name>
</gene>
<sequence>MIIIDEAHHSAADSWKKTLEHFNASKIIKFTATPFRGDSKELDGEIIYEFSLADAIKDGYVKNIVAEDYTNQKLEFIIDGKTVSKEEALEEMDSNWVTRSVAYSKECSKTIVDMSIERLFEKRKHGNAHHQILAVACSIEHAREIKKLYEDAGLTADFVTSDRPEESGKAITEYRKGQIDVLVNVNMLGEGFDHPNISIAAIFRPFRSLPPYAQFIGRALRKIQEDDPIDTIDNVAHVIYHKELGLDDLWQYYTGEHEKAERRKRIALIYTNEEPIEKNLDIGEVKVDGGVIQTTKEFLTDGIGNQYKDEIQANIDATKNEIQETITKMEQANIPQQFIDEFVSNRHRELEENITKKRHKLREDLLREELHDAHKQRVIEGIDILLNETGLRDEGTELPSNTTSPFLKKANSNSAYCIMYINSNLKQKLKRGIDEWETYDFEQAEKLTPSILDRLKKKIEGLE</sequence>
<name>A0A9W5V8J4_BACCE</name>
<accession>A0A9W5V8J4</accession>